<dbReference type="OrthoDB" id="8445172at2"/>
<evidence type="ECO:0000313" key="4">
    <source>
        <dbReference type="Proteomes" id="UP000061432"/>
    </source>
</evidence>
<organism evidence="1 4">
    <name type="scientific">Methylobacterium aquaticum</name>
    <dbReference type="NCBI Taxonomy" id="270351"/>
    <lineage>
        <taxon>Bacteria</taxon>
        <taxon>Pseudomonadati</taxon>
        <taxon>Pseudomonadota</taxon>
        <taxon>Alphaproteobacteria</taxon>
        <taxon>Hyphomicrobiales</taxon>
        <taxon>Methylobacteriaceae</taxon>
        <taxon>Methylobacterium</taxon>
    </lineage>
</organism>
<dbReference type="RefSeq" id="WP_048464273.1">
    <property type="nucleotide sequence ID" value="NZ_AP014709.1"/>
</dbReference>
<dbReference type="AlphaFoldDB" id="A0A0C6G2P9"/>
<dbReference type="EMBL" id="AP014709">
    <property type="protein sequence ID" value="BAQ50465.1"/>
    <property type="molecule type" value="Genomic_DNA"/>
</dbReference>
<gene>
    <name evidence="1" type="ORF">Maq22A_5p70220</name>
    <name evidence="2" type="ORF">VP06_13435</name>
</gene>
<protein>
    <submittedName>
        <fullName evidence="1">Uncharacterized protein</fullName>
    </submittedName>
</protein>
<dbReference type="Proteomes" id="UP000061432">
    <property type="component" value="Plasmid pMaq22A_5p"/>
</dbReference>
<geneLocation type="plasmid" evidence="1">
    <name>pMaq22A_5p</name>
</geneLocation>
<dbReference type="KEGG" id="maqu:Maq22A_5p70220"/>
<evidence type="ECO:0000313" key="2">
    <source>
        <dbReference type="EMBL" id="KMO34836.1"/>
    </source>
</evidence>
<sequence length="159" mass="16649">MGEYVMTTITIGGLLPGEAGAAALIAAATAYYAEADSLVREALAAGRHVDLEDLQDRGQTPDLDAFCRAHGLAYQRAWVSQLGQFEAGLEYWQPGMDRPVEEAADEGGEPMIALAELRRCHRAGETLSGVVARLARAESTAVPPLILVPETGAGGLGSA</sequence>
<evidence type="ECO:0000313" key="3">
    <source>
        <dbReference type="Proteomes" id="UP000035929"/>
    </source>
</evidence>
<keyword evidence="1" id="KW-0614">Plasmid</keyword>
<reference evidence="2 3" key="3">
    <citation type="submission" date="2015-03" db="EMBL/GenBank/DDBJ databases">
        <title>Genome sequencing of Methylobacterium aquaticum DSM16371 type strain.</title>
        <authorList>
            <person name="Chaudhry V."/>
            <person name="Patil P.B."/>
        </authorList>
    </citation>
    <scope>NUCLEOTIDE SEQUENCE [LARGE SCALE GENOMIC DNA]</scope>
    <source>
        <strain evidence="2 3">DSM 16371</strain>
    </source>
</reference>
<name>A0A0C6G2P9_9HYPH</name>
<dbReference type="Proteomes" id="UP000035929">
    <property type="component" value="Unassembled WGS sequence"/>
</dbReference>
<reference evidence="1 4" key="1">
    <citation type="journal article" date="2015" name="Genome Announc.">
        <title>Complete Genome Sequence of Methylobacterium aquaticum Strain 22A, Isolated from Racomitrium japonicum Moss.</title>
        <authorList>
            <person name="Tani A."/>
            <person name="Ogura Y."/>
            <person name="Hayashi T."/>
            <person name="Kimbara K."/>
        </authorList>
    </citation>
    <scope>NUCLEOTIDE SEQUENCE [LARGE SCALE GENOMIC DNA]</scope>
    <source>
        <strain evidence="1 4">MA-22A</strain>
        <plasmid evidence="4">Plasmid pMaq22A_5p DNA</plasmid>
        <plasmid evidence="1">pMaq22A_5p</plasmid>
    </source>
</reference>
<dbReference type="PATRIC" id="fig|270351.10.peg.7664"/>
<proteinExistence type="predicted"/>
<evidence type="ECO:0000313" key="1">
    <source>
        <dbReference type="EMBL" id="BAQ50465.1"/>
    </source>
</evidence>
<dbReference type="EMBL" id="LABX01000098">
    <property type="protein sequence ID" value="KMO34836.1"/>
    <property type="molecule type" value="Genomic_DNA"/>
</dbReference>
<accession>A0A0C6G2P9</accession>
<reference evidence="4" key="2">
    <citation type="submission" date="2015-01" db="EMBL/GenBank/DDBJ databases">
        <title>Complete genome sequence of Methylobacterium aquaticum strain 22A.</title>
        <authorList>
            <person name="Tani A."/>
            <person name="Ogura Y."/>
            <person name="Hayashi T."/>
        </authorList>
    </citation>
    <scope>NUCLEOTIDE SEQUENCE [LARGE SCALE GENOMIC DNA]</scope>
    <source>
        <strain evidence="4">MA-22A</strain>
        <plasmid evidence="4">Plasmid pMaq22A_5p DNA</plasmid>
    </source>
</reference>
<geneLocation type="plasmid" evidence="4">
    <name>pMaq22A_5p DNA</name>
</geneLocation>